<dbReference type="InterPro" id="IPR025627">
    <property type="entry name" value="YfzA"/>
</dbReference>
<reference evidence="2 3" key="1">
    <citation type="submission" date="2020-06" db="EMBL/GenBank/DDBJ databases">
        <title>Genomic analysis of Salicibibacter sp. NKC21-4.</title>
        <authorList>
            <person name="Oh Y.J."/>
        </authorList>
    </citation>
    <scope>NUCLEOTIDE SEQUENCE [LARGE SCALE GENOMIC DNA]</scope>
    <source>
        <strain evidence="2 3">NKC21-4</strain>
    </source>
</reference>
<dbReference type="AlphaFoldDB" id="A0A7T6Z9E7"/>
<keyword evidence="3" id="KW-1185">Reference proteome</keyword>
<protein>
    <submittedName>
        <fullName evidence="2">Uncharacterized protein</fullName>
    </submittedName>
</protein>
<dbReference type="Proteomes" id="UP000595349">
    <property type="component" value="Chromosome"/>
</dbReference>
<accession>A0A7T6Z9E7</accession>
<dbReference type="EMBL" id="CP054706">
    <property type="protein sequence ID" value="QQK79282.1"/>
    <property type="molecule type" value="Genomic_DNA"/>
</dbReference>
<dbReference type="KEGG" id="scib:HUG20_04850"/>
<keyword evidence="1" id="KW-0812">Transmembrane</keyword>
<gene>
    <name evidence="2" type="ORF">HUG20_04850</name>
</gene>
<evidence type="ECO:0000313" key="3">
    <source>
        <dbReference type="Proteomes" id="UP000595349"/>
    </source>
</evidence>
<organism evidence="2 3">
    <name type="scientific">Salicibibacter cibi</name>
    <dbReference type="NCBI Taxonomy" id="2743001"/>
    <lineage>
        <taxon>Bacteria</taxon>
        <taxon>Bacillati</taxon>
        <taxon>Bacillota</taxon>
        <taxon>Bacilli</taxon>
        <taxon>Bacillales</taxon>
        <taxon>Bacillaceae</taxon>
        <taxon>Salicibibacter</taxon>
    </lineage>
</organism>
<feature type="transmembrane region" description="Helical" evidence="1">
    <location>
        <begin position="75"/>
        <end position="96"/>
    </location>
</feature>
<keyword evidence="1" id="KW-1133">Transmembrane helix</keyword>
<sequence>MENNWKKSGRSLVKDICLSILAVAAVIVVFFLIDRSSWEPNRSESENLLRNLYALLPDGLFTETFAPFDMVEFNIVTALIIIATIMSIIWQVISWIQGEK</sequence>
<proteinExistence type="predicted"/>
<evidence type="ECO:0000256" key="1">
    <source>
        <dbReference type="SAM" id="Phobius"/>
    </source>
</evidence>
<evidence type="ECO:0000313" key="2">
    <source>
        <dbReference type="EMBL" id="QQK79282.1"/>
    </source>
</evidence>
<dbReference type="Pfam" id="PF14118">
    <property type="entry name" value="YfzA"/>
    <property type="match status" value="1"/>
</dbReference>
<keyword evidence="1" id="KW-0472">Membrane</keyword>
<feature type="transmembrane region" description="Helical" evidence="1">
    <location>
        <begin position="12"/>
        <end position="33"/>
    </location>
</feature>
<dbReference type="RefSeq" id="WP_200088671.1">
    <property type="nucleotide sequence ID" value="NZ_CP054706.1"/>
</dbReference>
<name>A0A7T6Z9E7_9BACI</name>